<dbReference type="PANTHER" id="PTHR10668">
    <property type="entry name" value="PHYTOENE DEHYDROGENASE"/>
    <property type="match status" value="1"/>
</dbReference>
<reference evidence="6" key="1">
    <citation type="submission" date="2018-06" db="EMBL/GenBank/DDBJ databases">
        <authorList>
            <person name="Zhirakovskaya E."/>
        </authorList>
    </citation>
    <scope>NUCLEOTIDE SEQUENCE</scope>
</reference>
<dbReference type="GO" id="GO:0005759">
    <property type="term" value="C:mitochondrial matrix"/>
    <property type="evidence" value="ECO:0007669"/>
    <property type="project" value="UniProtKB-SubCell"/>
</dbReference>
<dbReference type="SUPFAM" id="SSF51905">
    <property type="entry name" value="FAD/NAD(P)-binding domain"/>
    <property type="match status" value="1"/>
</dbReference>
<protein>
    <recommendedName>
        <fullName evidence="4">Pyridine nucleotide-disulfide oxidoreductase domain-containing protein 2</fullName>
    </recommendedName>
</protein>
<evidence type="ECO:0000256" key="4">
    <source>
        <dbReference type="ARBA" id="ARBA00040298"/>
    </source>
</evidence>
<sequence length="522" mass="57395">MTQQYDAIIIGGGHNGLVAAAMLAKARKRVLVLEKRDVLGGAAATEEIWPGYRVDTGATDAGMFQDGILNELSLTDKVTFRECAAALYAPEVNGRSLTLYPNIAKSVASIAQFSQQDADRFPAFYEEVNRMAAIFKGMMRLTPPNVMQRNFSDLTAWGGMGLKLKRLGKKEMMEFLRVLPMPIQAYLDEWFESDLLKGALGGYGITGLRQGPRSAGTTLMFLYQHVNGFLRHRTVVGGMGQLSVALADAARENGAEVRVGTAVSHININSEDYSIQNVILENGEALQASVILSSADPRRTFFELVGPQNLEPHFMRHVGNIMYRGSTAKMNLAVSRLPQFAGQPDNEQLSGHIRISPSLDYLEKGYDASKYGRFSPNPYLDITIPTISDPALAPAGHHILSINMQFAPYELRESDWDTERERLGNHIIDTLSQYAPDLKELILHQQLLTPLDWERSYSLTEGSIHHGQMGLDQLLVMRPVAGWGQYQTPIANLYLCGAGAHPGGGVTGAPGYNAAREVLRSE</sequence>
<dbReference type="InterPro" id="IPR036188">
    <property type="entry name" value="FAD/NAD-bd_sf"/>
</dbReference>
<evidence type="ECO:0000259" key="5">
    <source>
        <dbReference type="Pfam" id="PF01593"/>
    </source>
</evidence>
<accession>A0A3B0UQ28</accession>
<gene>
    <name evidence="6" type="ORF">MNBD_CHLOROFLEXI01-3920</name>
</gene>
<name>A0A3B0UQ28_9ZZZZ</name>
<comment type="function">
    <text evidence="2">Probable oxidoreductase that may play a role as regulator of mitochondrial function.</text>
</comment>
<comment type="subunit">
    <text evidence="3">Interacts with COX5B; this interaction may contribute to localize PYROXD2 to the inner face of the inner mitochondrial membrane.</text>
</comment>
<evidence type="ECO:0000256" key="2">
    <source>
        <dbReference type="ARBA" id="ARBA00037217"/>
    </source>
</evidence>
<evidence type="ECO:0000256" key="3">
    <source>
        <dbReference type="ARBA" id="ARBA00038825"/>
    </source>
</evidence>
<dbReference type="Pfam" id="PF01593">
    <property type="entry name" value="Amino_oxidase"/>
    <property type="match status" value="1"/>
</dbReference>
<feature type="domain" description="Amine oxidase" evidence="5">
    <location>
        <begin position="16"/>
        <end position="519"/>
    </location>
</feature>
<dbReference type="GO" id="GO:0016491">
    <property type="term" value="F:oxidoreductase activity"/>
    <property type="evidence" value="ECO:0007669"/>
    <property type="project" value="InterPro"/>
</dbReference>
<evidence type="ECO:0000313" key="6">
    <source>
        <dbReference type="EMBL" id="VAW31250.1"/>
    </source>
</evidence>
<dbReference type="InterPro" id="IPR002937">
    <property type="entry name" value="Amino_oxidase"/>
</dbReference>
<dbReference type="PANTHER" id="PTHR10668:SF103">
    <property type="entry name" value="PYRIDINE NUCLEOTIDE-DISULFIDE OXIDOREDUCTASE DOMAIN-CONTAINING PROTEIN 2"/>
    <property type="match status" value="1"/>
</dbReference>
<evidence type="ECO:0000256" key="1">
    <source>
        <dbReference type="ARBA" id="ARBA00004305"/>
    </source>
</evidence>
<dbReference type="Gene3D" id="3.50.50.60">
    <property type="entry name" value="FAD/NAD(P)-binding domain"/>
    <property type="match status" value="2"/>
</dbReference>
<proteinExistence type="predicted"/>
<dbReference type="EMBL" id="UOEU01000188">
    <property type="protein sequence ID" value="VAW31250.1"/>
    <property type="molecule type" value="Genomic_DNA"/>
</dbReference>
<comment type="subcellular location">
    <subcellularLocation>
        <location evidence="1">Mitochondrion matrix</location>
    </subcellularLocation>
</comment>
<dbReference type="AlphaFoldDB" id="A0A3B0UQ28"/>
<organism evidence="6">
    <name type="scientific">hydrothermal vent metagenome</name>
    <dbReference type="NCBI Taxonomy" id="652676"/>
    <lineage>
        <taxon>unclassified sequences</taxon>
        <taxon>metagenomes</taxon>
        <taxon>ecological metagenomes</taxon>
    </lineage>
</organism>